<evidence type="ECO:0000313" key="1">
    <source>
        <dbReference type="EMBL" id="GIY55949.1"/>
    </source>
</evidence>
<keyword evidence="2" id="KW-1185">Reference proteome</keyword>
<evidence type="ECO:0000313" key="2">
    <source>
        <dbReference type="Proteomes" id="UP001054837"/>
    </source>
</evidence>
<name>A0AAV4UDS9_9ARAC</name>
<organism evidence="1 2">
    <name type="scientific">Caerostris darwini</name>
    <dbReference type="NCBI Taxonomy" id="1538125"/>
    <lineage>
        <taxon>Eukaryota</taxon>
        <taxon>Metazoa</taxon>
        <taxon>Ecdysozoa</taxon>
        <taxon>Arthropoda</taxon>
        <taxon>Chelicerata</taxon>
        <taxon>Arachnida</taxon>
        <taxon>Araneae</taxon>
        <taxon>Araneomorphae</taxon>
        <taxon>Entelegynae</taxon>
        <taxon>Araneoidea</taxon>
        <taxon>Araneidae</taxon>
        <taxon>Caerostris</taxon>
    </lineage>
</organism>
<accession>A0AAV4UDS9</accession>
<comment type="caution">
    <text evidence="1">The sequence shown here is derived from an EMBL/GenBank/DDBJ whole genome shotgun (WGS) entry which is preliminary data.</text>
</comment>
<dbReference type="EMBL" id="BPLQ01011146">
    <property type="protein sequence ID" value="GIY55949.1"/>
    <property type="molecule type" value="Genomic_DNA"/>
</dbReference>
<reference evidence="1 2" key="1">
    <citation type="submission" date="2021-06" db="EMBL/GenBank/DDBJ databases">
        <title>Caerostris darwini draft genome.</title>
        <authorList>
            <person name="Kono N."/>
            <person name="Arakawa K."/>
        </authorList>
    </citation>
    <scope>NUCLEOTIDE SEQUENCE [LARGE SCALE GENOMIC DNA]</scope>
</reference>
<dbReference type="AlphaFoldDB" id="A0AAV4UDS9"/>
<dbReference type="Proteomes" id="UP001054837">
    <property type="component" value="Unassembled WGS sequence"/>
</dbReference>
<proteinExistence type="predicted"/>
<protein>
    <submittedName>
        <fullName evidence="1">Uncharacterized protein</fullName>
    </submittedName>
</protein>
<gene>
    <name evidence="1" type="ORF">CDAR_13441</name>
</gene>
<sequence>MEMNFEVEKLKLQVPDSVRAVADNVVRSSTYSENKLDVQKWLPTFRAQTDDITLSCLSSSTRNKLSKIPEHVWICLVGILVSTCVDFQSHSK</sequence>